<evidence type="ECO:0000313" key="6">
    <source>
        <dbReference type="Proteomes" id="UP000548304"/>
    </source>
</evidence>
<dbReference type="AlphaFoldDB" id="A0A852YY29"/>
<keyword evidence="4" id="KW-0472">Membrane</keyword>
<evidence type="ECO:0000313" key="5">
    <source>
        <dbReference type="EMBL" id="NYH78920.1"/>
    </source>
</evidence>
<dbReference type="Proteomes" id="UP000548304">
    <property type="component" value="Unassembled WGS sequence"/>
</dbReference>
<dbReference type="InterPro" id="IPR008628">
    <property type="entry name" value="GPP34-like"/>
</dbReference>
<dbReference type="Gene3D" id="1.10.3630.10">
    <property type="entry name" value="yeast vps74-n-term truncation variant domain like"/>
    <property type="match status" value="1"/>
</dbReference>
<protein>
    <recommendedName>
        <fullName evidence="7">Golgi phosphoprotein 3 (GPP34)</fullName>
    </recommendedName>
</protein>
<dbReference type="RefSeq" id="WP_179535339.1">
    <property type="nucleotide sequence ID" value="NZ_JACBYW010000003.1"/>
</dbReference>
<dbReference type="InterPro" id="IPR038261">
    <property type="entry name" value="GPP34-like_sf"/>
</dbReference>
<proteinExistence type="predicted"/>
<dbReference type="GO" id="GO:0005737">
    <property type="term" value="C:cytoplasm"/>
    <property type="evidence" value="ECO:0007669"/>
    <property type="project" value="UniProtKB-ARBA"/>
</dbReference>
<comment type="subcellular location">
    <subcellularLocation>
        <location evidence="1">Golgi apparatus membrane</location>
        <topology evidence="1">Peripheral membrane protein</topology>
        <orientation evidence="1">Cytoplasmic side</orientation>
    </subcellularLocation>
</comment>
<evidence type="ECO:0000256" key="4">
    <source>
        <dbReference type="ARBA" id="ARBA00023136"/>
    </source>
</evidence>
<dbReference type="EMBL" id="JACBYW010000003">
    <property type="protein sequence ID" value="NYH78920.1"/>
    <property type="molecule type" value="Genomic_DNA"/>
</dbReference>
<evidence type="ECO:0000256" key="2">
    <source>
        <dbReference type="ARBA" id="ARBA00023034"/>
    </source>
</evidence>
<evidence type="ECO:0000256" key="3">
    <source>
        <dbReference type="ARBA" id="ARBA00023121"/>
    </source>
</evidence>
<reference evidence="5 6" key="1">
    <citation type="submission" date="2020-07" db="EMBL/GenBank/DDBJ databases">
        <title>Genomic Encyclopedia of Type Strains, Phase III (KMG-III): the genomes of soil and plant-associated and newly described type strains.</title>
        <authorList>
            <person name="Whitman W."/>
        </authorList>
    </citation>
    <scope>NUCLEOTIDE SEQUENCE [LARGE SCALE GENOMIC DNA]</scope>
    <source>
        <strain evidence="5 6">CECT 8576</strain>
    </source>
</reference>
<dbReference type="GO" id="GO:0070273">
    <property type="term" value="F:phosphatidylinositol-4-phosphate binding"/>
    <property type="evidence" value="ECO:0007669"/>
    <property type="project" value="InterPro"/>
</dbReference>
<keyword evidence="3" id="KW-0446">Lipid-binding</keyword>
<keyword evidence="6" id="KW-1185">Reference proteome</keyword>
<organism evidence="5 6">
    <name type="scientific">Actinopolyspora biskrensis</name>
    <dbReference type="NCBI Taxonomy" id="1470178"/>
    <lineage>
        <taxon>Bacteria</taxon>
        <taxon>Bacillati</taxon>
        <taxon>Actinomycetota</taxon>
        <taxon>Actinomycetes</taxon>
        <taxon>Actinopolysporales</taxon>
        <taxon>Actinopolysporaceae</taxon>
        <taxon>Actinopolyspora</taxon>
    </lineage>
</organism>
<gene>
    <name evidence="5" type="ORF">FHR84_002245</name>
</gene>
<evidence type="ECO:0008006" key="7">
    <source>
        <dbReference type="Google" id="ProtNLM"/>
    </source>
</evidence>
<comment type="caution">
    <text evidence="5">The sequence shown here is derived from an EMBL/GenBank/DDBJ whole genome shotgun (WGS) entry which is preliminary data.</text>
</comment>
<dbReference type="Pfam" id="PF05719">
    <property type="entry name" value="GPP34"/>
    <property type="match status" value="1"/>
</dbReference>
<evidence type="ECO:0000256" key="1">
    <source>
        <dbReference type="ARBA" id="ARBA00004255"/>
    </source>
</evidence>
<sequence length="246" mass="26730">MNERAPGVPNLPLPAELVLLLHQPGGKGVGYVNPWIVTIVAEIAELVLHGRVELRQRKRGKAEIVLLRRTPVGVDWLDRVLSLLARSVKSRTDSIPFLSWARLRREAFAEHRAQLCAIGGLEHRREKLLGFVLHERYFPHEAEREARFDELVRIARGEGRVDDRRALLVTIAHSSGLCRKLFQEWSSLERLRSIARGELLGETVSDAVADSSPVLGALASFAFGNGRGTAGGTGGGGGGDGGGGGE</sequence>
<dbReference type="GO" id="GO:0012505">
    <property type="term" value="C:endomembrane system"/>
    <property type="evidence" value="ECO:0007669"/>
    <property type="project" value="UniProtKB-ARBA"/>
</dbReference>
<accession>A0A852YY29</accession>
<name>A0A852YY29_9ACTN</name>
<keyword evidence="2" id="KW-0333">Golgi apparatus</keyword>